<proteinExistence type="predicted"/>
<dbReference type="Proteomes" id="UP000235392">
    <property type="component" value="Unassembled WGS sequence"/>
</dbReference>
<comment type="caution">
    <text evidence="1">The sequence shown here is derived from an EMBL/GenBank/DDBJ whole genome shotgun (WGS) entry which is preliminary data.</text>
</comment>
<dbReference type="AlphaFoldDB" id="A0A2N5UJ27"/>
<evidence type="ECO:0000313" key="1">
    <source>
        <dbReference type="EMBL" id="PLW37755.1"/>
    </source>
</evidence>
<evidence type="ECO:0000313" key="2">
    <source>
        <dbReference type="Proteomes" id="UP000235392"/>
    </source>
</evidence>
<reference evidence="1 2" key="1">
    <citation type="submission" date="2017-11" db="EMBL/GenBank/DDBJ databases">
        <title>De novo assembly and phasing of dikaryotic genomes from two isolates of Puccinia coronata f. sp. avenae, the causal agent of oat crown rust.</title>
        <authorList>
            <person name="Miller M.E."/>
            <person name="Zhang Y."/>
            <person name="Omidvar V."/>
            <person name="Sperschneider J."/>
            <person name="Schwessinger B."/>
            <person name="Raley C."/>
            <person name="Palmer J.M."/>
            <person name="Garnica D."/>
            <person name="Upadhyaya N."/>
            <person name="Rathjen J."/>
            <person name="Taylor J.M."/>
            <person name="Park R.F."/>
            <person name="Dodds P.N."/>
            <person name="Hirsch C.D."/>
            <person name="Kianian S.F."/>
            <person name="Figueroa M."/>
        </authorList>
    </citation>
    <scope>NUCLEOTIDE SEQUENCE [LARGE SCALE GENOMIC DNA]</scope>
    <source>
        <strain evidence="1">12SD80</strain>
    </source>
</reference>
<organism evidence="1 2">
    <name type="scientific">Puccinia coronata f. sp. avenae</name>
    <dbReference type="NCBI Taxonomy" id="200324"/>
    <lineage>
        <taxon>Eukaryota</taxon>
        <taxon>Fungi</taxon>
        <taxon>Dikarya</taxon>
        <taxon>Basidiomycota</taxon>
        <taxon>Pucciniomycotina</taxon>
        <taxon>Pucciniomycetes</taxon>
        <taxon>Pucciniales</taxon>
        <taxon>Pucciniaceae</taxon>
        <taxon>Puccinia</taxon>
    </lineage>
</organism>
<name>A0A2N5UJ27_9BASI</name>
<dbReference type="EMBL" id="PGCI01000138">
    <property type="protein sequence ID" value="PLW37755.1"/>
    <property type="molecule type" value="Genomic_DNA"/>
</dbReference>
<sequence length="55" mass="6487">MPDRDRYELENASPSFVTFRCRFQGLQLQAAPKARQVESSMVARHLERYSQLFPQ</sequence>
<protein>
    <submittedName>
        <fullName evidence="1">Uncharacterized protein</fullName>
    </submittedName>
</protein>
<gene>
    <name evidence="1" type="ORF">PCASD_11264</name>
</gene>
<accession>A0A2N5UJ27</accession>